<feature type="transmembrane region" description="Helical" evidence="1">
    <location>
        <begin position="115"/>
        <end position="132"/>
    </location>
</feature>
<keyword evidence="1" id="KW-0472">Membrane</keyword>
<dbReference type="AlphaFoldDB" id="A0A9N8WJ44"/>
<keyword evidence="1" id="KW-1133">Transmembrane helix</keyword>
<keyword evidence="1" id="KW-0812">Transmembrane</keyword>
<sequence length="291" mass="33766">MYFIISKPLLSTRFSFRTITTIKKHIFLPNSRNFYVGGVRLSIGSSSSRSTFSKHNLLKCSWKGTKTRVGYTSRQLRELSSRTMQQQRLPDSTSVDRDLVYVGPLSHHLRRFKQYAILISVSGAILIPYVLMYGKANYGGIAMAFLSSIIPVIVVNVLSSPYVNRLYIDIPRHIRFKVKQNPFDPAILKKDRNPIITFETFNWRGKPVETRVPLKELRESTRKVKYVTWERIQSKNNDDNDNSGKDRHGFFDGERTEFYVETEIMRQNPYTAGLIDWIKNKNVISKNKDQS</sequence>
<dbReference type="Proteomes" id="UP000789508">
    <property type="component" value="Unassembled WGS sequence"/>
</dbReference>
<dbReference type="OrthoDB" id="2386090at2759"/>
<gene>
    <name evidence="2" type="ORF">ALEPTO_LOCUS2878</name>
</gene>
<name>A0A9N8WJ44_9GLOM</name>
<proteinExistence type="predicted"/>
<keyword evidence="3" id="KW-1185">Reference proteome</keyword>
<evidence type="ECO:0000313" key="2">
    <source>
        <dbReference type="EMBL" id="CAG8488954.1"/>
    </source>
</evidence>
<organism evidence="2 3">
    <name type="scientific">Ambispora leptoticha</name>
    <dbReference type="NCBI Taxonomy" id="144679"/>
    <lineage>
        <taxon>Eukaryota</taxon>
        <taxon>Fungi</taxon>
        <taxon>Fungi incertae sedis</taxon>
        <taxon>Mucoromycota</taxon>
        <taxon>Glomeromycotina</taxon>
        <taxon>Glomeromycetes</taxon>
        <taxon>Archaeosporales</taxon>
        <taxon>Ambisporaceae</taxon>
        <taxon>Ambispora</taxon>
    </lineage>
</organism>
<protein>
    <submittedName>
        <fullName evidence="2">10205_t:CDS:1</fullName>
    </submittedName>
</protein>
<accession>A0A9N8WJ44</accession>
<feature type="transmembrane region" description="Helical" evidence="1">
    <location>
        <begin position="138"/>
        <end position="158"/>
    </location>
</feature>
<reference evidence="2" key="1">
    <citation type="submission" date="2021-06" db="EMBL/GenBank/DDBJ databases">
        <authorList>
            <person name="Kallberg Y."/>
            <person name="Tangrot J."/>
            <person name="Rosling A."/>
        </authorList>
    </citation>
    <scope>NUCLEOTIDE SEQUENCE</scope>
    <source>
        <strain evidence="2">FL130A</strain>
    </source>
</reference>
<evidence type="ECO:0000313" key="3">
    <source>
        <dbReference type="Proteomes" id="UP000789508"/>
    </source>
</evidence>
<comment type="caution">
    <text evidence="2">The sequence shown here is derived from an EMBL/GenBank/DDBJ whole genome shotgun (WGS) entry which is preliminary data.</text>
</comment>
<dbReference type="EMBL" id="CAJVPS010000479">
    <property type="protein sequence ID" value="CAG8488954.1"/>
    <property type="molecule type" value="Genomic_DNA"/>
</dbReference>
<evidence type="ECO:0000256" key="1">
    <source>
        <dbReference type="SAM" id="Phobius"/>
    </source>
</evidence>